<keyword evidence="3" id="KW-0012">Acyltransferase</keyword>
<proteinExistence type="inferred from homology"/>
<dbReference type="AlphaFoldDB" id="A0A136JIM4"/>
<dbReference type="GO" id="GO:0016410">
    <property type="term" value="F:N-acyltransferase activity"/>
    <property type="evidence" value="ECO:0007669"/>
    <property type="project" value="TreeGrafter"/>
</dbReference>
<dbReference type="STRING" id="196109.A0A136JIM4"/>
<evidence type="ECO:0000256" key="1">
    <source>
        <dbReference type="ARBA" id="ARBA00009893"/>
    </source>
</evidence>
<name>A0A136JIM4_9PEZI</name>
<dbReference type="Gene3D" id="3.40.630.30">
    <property type="match status" value="1"/>
</dbReference>
<dbReference type="Proteomes" id="UP000070501">
    <property type="component" value="Unassembled WGS sequence"/>
</dbReference>
<dbReference type="OrthoDB" id="448427at2759"/>
<dbReference type="PANTHER" id="PTHR31438">
    <property type="entry name" value="LYSINE N-ACYLTRANSFERASE C17G9.06C-RELATED"/>
    <property type="match status" value="1"/>
</dbReference>
<evidence type="ECO:0000256" key="2">
    <source>
        <dbReference type="SAM" id="MobiDB-lite"/>
    </source>
</evidence>
<protein>
    <submittedName>
        <fullName evidence="3">Acyl-CoA N-acyltransferase</fullName>
    </submittedName>
</protein>
<sequence length="513" mass="58264">MAPSIVYLPDGQYFTVQPVFSGLFFKLNDFQQNSHPAPFPHGWTVVLHSEDNVEGHVENLSIQDDGTEPRSRRSHIHKYNKPTLQNDTLFISSISNPSSTEPPASASRQIALMLWITLYWYFHQTEPSPYTETKTSHATPLEAKPHGDWRIRIKRDGVLRTRNMIPKLERMGLITSMDTSVGTGSEAGTQGWDTMYVTRSMFWQIPSGLFLFTLQPQRFSSIPGSPLPTSRPTSPVRNEMSHGRSSNHTHHLSVDVAPLAQQLTSTPTFPIGPYFSPSRLPTYFPPPPLRYTVTGGVRHPIRPKPPQMGEVFYARYVPSVGRYLSIRVASSSPQPVTYYGPVGPSEREHAHLMNLSDTSLMEMWLSNPRVSKFWGDFHPEFLTGALKAQHSFPAIAMWDGVPFGYFEIYWVKEDILGQTLGHEVGDFDRGFHVFIGEEWARGKVPVWMSSLVHWALQNDYRTTNLWLEPRVDNHVFLQRLQENGFAKIRTVALPHKQSSACRLSREAWEGPAI</sequence>
<keyword evidence="3" id="KW-0808">Transferase</keyword>
<accession>A0A136JIM4</accession>
<comment type="similarity">
    <text evidence="1">Belongs to the lysine N-acyltransferase MbtK family.</text>
</comment>
<evidence type="ECO:0000313" key="3">
    <source>
        <dbReference type="EMBL" id="KXJ97005.1"/>
    </source>
</evidence>
<feature type="compositionally biased region" description="Polar residues" evidence="2">
    <location>
        <begin position="222"/>
        <end position="236"/>
    </location>
</feature>
<dbReference type="InParanoid" id="A0A136JIM4"/>
<gene>
    <name evidence="3" type="ORF">Micbo1qcDRAFT_4754</name>
</gene>
<keyword evidence="4" id="KW-1185">Reference proteome</keyword>
<evidence type="ECO:0000313" key="4">
    <source>
        <dbReference type="Proteomes" id="UP000070501"/>
    </source>
</evidence>
<dbReference type="SUPFAM" id="SSF55729">
    <property type="entry name" value="Acyl-CoA N-acyltransferases (Nat)"/>
    <property type="match status" value="1"/>
</dbReference>
<dbReference type="InterPro" id="IPR016181">
    <property type="entry name" value="Acyl_CoA_acyltransferase"/>
</dbReference>
<dbReference type="PANTHER" id="PTHR31438:SF1">
    <property type="entry name" value="LYSINE N-ACYLTRANSFERASE C17G9.06C-RELATED"/>
    <property type="match status" value="1"/>
</dbReference>
<organism evidence="3 4">
    <name type="scientific">Microdochium bolleyi</name>
    <dbReference type="NCBI Taxonomy" id="196109"/>
    <lineage>
        <taxon>Eukaryota</taxon>
        <taxon>Fungi</taxon>
        <taxon>Dikarya</taxon>
        <taxon>Ascomycota</taxon>
        <taxon>Pezizomycotina</taxon>
        <taxon>Sordariomycetes</taxon>
        <taxon>Xylariomycetidae</taxon>
        <taxon>Xylariales</taxon>
        <taxon>Microdochiaceae</taxon>
        <taxon>Microdochium</taxon>
    </lineage>
</organism>
<reference evidence="4" key="1">
    <citation type="submission" date="2016-02" db="EMBL/GenBank/DDBJ databases">
        <title>Draft genome sequence of Microdochium bolleyi, a fungal endophyte of beachgrass.</title>
        <authorList>
            <consortium name="DOE Joint Genome Institute"/>
            <person name="David A.S."/>
            <person name="May G."/>
            <person name="Haridas S."/>
            <person name="Lim J."/>
            <person name="Wang M."/>
            <person name="Labutti K."/>
            <person name="Lipzen A."/>
            <person name="Barry K."/>
            <person name="Grigoriev I.V."/>
        </authorList>
    </citation>
    <scope>NUCLEOTIDE SEQUENCE [LARGE SCALE GENOMIC DNA]</scope>
    <source>
        <strain evidence="4">J235TASD1</strain>
    </source>
</reference>
<feature type="region of interest" description="Disordered" evidence="2">
    <location>
        <begin position="222"/>
        <end position="249"/>
    </location>
</feature>
<dbReference type="EMBL" id="KQ964245">
    <property type="protein sequence ID" value="KXJ97005.1"/>
    <property type="molecule type" value="Genomic_DNA"/>
</dbReference>
<dbReference type="Pfam" id="PF13523">
    <property type="entry name" value="Acetyltransf_8"/>
    <property type="match status" value="1"/>
</dbReference>